<dbReference type="Pfam" id="PF09388">
    <property type="entry name" value="SpoOE-like"/>
    <property type="match status" value="1"/>
</dbReference>
<dbReference type="InterPro" id="IPR037208">
    <property type="entry name" value="Spo0E-like_sf"/>
</dbReference>
<evidence type="ECO:0008006" key="3">
    <source>
        <dbReference type="Google" id="ProtNLM"/>
    </source>
</evidence>
<evidence type="ECO:0000313" key="1">
    <source>
        <dbReference type="EMBL" id="EMZ36388.1"/>
    </source>
</evidence>
<keyword evidence="2" id="KW-1185">Reference proteome</keyword>
<dbReference type="AlphaFoldDB" id="N2BD62"/>
<dbReference type="GO" id="GO:0046983">
    <property type="term" value="F:protein dimerization activity"/>
    <property type="evidence" value="ECO:0007669"/>
    <property type="project" value="InterPro"/>
</dbReference>
<dbReference type="SUPFAM" id="SSF140500">
    <property type="entry name" value="BAS1536-like"/>
    <property type="match status" value="1"/>
</dbReference>
<proteinExistence type="predicted"/>
<dbReference type="STRING" id="1235802.C823_00755"/>
<accession>N2BD62</accession>
<dbReference type="HOGENOM" id="CLU_3061651_0_0_9"/>
<dbReference type="PATRIC" id="fig|1235802.3.peg.812"/>
<dbReference type="Proteomes" id="UP000012589">
    <property type="component" value="Unassembled WGS sequence"/>
</dbReference>
<comment type="caution">
    <text evidence="1">The sequence shown here is derived from an EMBL/GenBank/DDBJ whole genome shotgun (WGS) entry which is preliminary data.</text>
</comment>
<protein>
    <recommendedName>
        <fullName evidence="3">Spo0E like sporulation regulatory protein</fullName>
    </recommendedName>
</protein>
<dbReference type="EMBL" id="AQFT01000023">
    <property type="protein sequence ID" value="EMZ36388.1"/>
    <property type="molecule type" value="Genomic_DNA"/>
</dbReference>
<dbReference type="InterPro" id="IPR018540">
    <property type="entry name" value="Spo0E-like"/>
</dbReference>
<evidence type="ECO:0000313" key="2">
    <source>
        <dbReference type="Proteomes" id="UP000012589"/>
    </source>
</evidence>
<organism evidence="1 2">
    <name type="scientific">Eubacterium plexicaudatum ASF492</name>
    <dbReference type="NCBI Taxonomy" id="1235802"/>
    <lineage>
        <taxon>Bacteria</taxon>
        <taxon>Bacillati</taxon>
        <taxon>Bacillota</taxon>
        <taxon>Clostridia</taxon>
        <taxon>Eubacteriales</taxon>
        <taxon>Eubacteriaceae</taxon>
        <taxon>Eubacterium</taxon>
    </lineage>
</organism>
<reference evidence="1 2" key="1">
    <citation type="journal article" date="2014" name="Genome Announc.">
        <title>Draft genome sequences of the altered schaedler flora, a defined bacterial community from gnotobiotic mice.</title>
        <authorList>
            <person name="Wannemuehler M.J."/>
            <person name="Overstreet A.M."/>
            <person name="Ward D.V."/>
            <person name="Phillips G.J."/>
        </authorList>
    </citation>
    <scope>NUCLEOTIDE SEQUENCE [LARGE SCALE GENOMIC DNA]</scope>
    <source>
        <strain evidence="1 2">ASF492</strain>
    </source>
</reference>
<sequence>MNQESTLREEIESLREQLNNAALRDLNSEECFRLSLELDVVLEKFYNAGGTPL</sequence>
<dbReference type="GO" id="GO:0043937">
    <property type="term" value="P:regulation of sporulation"/>
    <property type="evidence" value="ECO:0007669"/>
    <property type="project" value="InterPro"/>
</dbReference>
<dbReference type="OrthoDB" id="2060320at2"/>
<dbReference type="Gene3D" id="4.10.280.10">
    <property type="entry name" value="Helix-loop-helix DNA-binding domain"/>
    <property type="match status" value="1"/>
</dbReference>
<name>N2BD62_9FIRM</name>
<gene>
    <name evidence="1" type="ORF">C823_00755</name>
</gene>
<dbReference type="InterPro" id="IPR036638">
    <property type="entry name" value="HLH_DNA-bd_sf"/>
</dbReference>